<protein>
    <submittedName>
        <fullName evidence="1">Uncharacterized protein</fullName>
    </submittedName>
</protein>
<dbReference type="Proteomes" id="UP000717696">
    <property type="component" value="Unassembled WGS sequence"/>
</dbReference>
<evidence type="ECO:0000313" key="1">
    <source>
        <dbReference type="EMBL" id="KAH7111929.1"/>
    </source>
</evidence>
<accession>A0A9P9D3U7</accession>
<sequence>MHVCCESRDIVLNVNSGIRFRVSKAAGCPVPFRHYRPDFDTLYVGRHNHRTLCGAIEAGLLDRSVLSKARKVALELAGALPYEGLDNGVSWLATE</sequence>
<proteinExistence type="predicted"/>
<organism evidence="1 2">
    <name type="scientific">Dactylonectria estremocensis</name>
    <dbReference type="NCBI Taxonomy" id="1079267"/>
    <lineage>
        <taxon>Eukaryota</taxon>
        <taxon>Fungi</taxon>
        <taxon>Dikarya</taxon>
        <taxon>Ascomycota</taxon>
        <taxon>Pezizomycotina</taxon>
        <taxon>Sordariomycetes</taxon>
        <taxon>Hypocreomycetidae</taxon>
        <taxon>Hypocreales</taxon>
        <taxon>Nectriaceae</taxon>
        <taxon>Dactylonectria</taxon>
    </lineage>
</organism>
<keyword evidence="2" id="KW-1185">Reference proteome</keyword>
<dbReference type="EMBL" id="JAGMUU010000053">
    <property type="protein sequence ID" value="KAH7111929.1"/>
    <property type="molecule type" value="Genomic_DNA"/>
</dbReference>
<comment type="caution">
    <text evidence="1">The sequence shown here is derived from an EMBL/GenBank/DDBJ whole genome shotgun (WGS) entry which is preliminary data.</text>
</comment>
<gene>
    <name evidence="1" type="ORF">B0J13DRAFT_576281</name>
</gene>
<name>A0A9P9D3U7_9HYPO</name>
<evidence type="ECO:0000313" key="2">
    <source>
        <dbReference type="Proteomes" id="UP000717696"/>
    </source>
</evidence>
<dbReference type="OrthoDB" id="3473305at2759"/>
<reference evidence="1" key="1">
    <citation type="journal article" date="2021" name="Nat. Commun.">
        <title>Genetic determinants of endophytism in the Arabidopsis root mycobiome.</title>
        <authorList>
            <person name="Mesny F."/>
            <person name="Miyauchi S."/>
            <person name="Thiergart T."/>
            <person name="Pickel B."/>
            <person name="Atanasova L."/>
            <person name="Karlsson M."/>
            <person name="Huettel B."/>
            <person name="Barry K.W."/>
            <person name="Haridas S."/>
            <person name="Chen C."/>
            <person name="Bauer D."/>
            <person name="Andreopoulos W."/>
            <person name="Pangilinan J."/>
            <person name="LaButti K."/>
            <person name="Riley R."/>
            <person name="Lipzen A."/>
            <person name="Clum A."/>
            <person name="Drula E."/>
            <person name="Henrissat B."/>
            <person name="Kohler A."/>
            <person name="Grigoriev I.V."/>
            <person name="Martin F.M."/>
            <person name="Hacquard S."/>
        </authorList>
    </citation>
    <scope>NUCLEOTIDE SEQUENCE</scope>
    <source>
        <strain evidence="1">MPI-CAGE-AT-0021</strain>
    </source>
</reference>
<dbReference type="AlphaFoldDB" id="A0A9P9D3U7"/>